<dbReference type="Proteomes" id="UP000799537">
    <property type="component" value="Unassembled WGS sequence"/>
</dbReference>
<protein>
    <submittedName>
        <fullName evidence="2">Uncharacterized protein</fullName>
    </submittedName>
</protein>
<dbReference type="EMBL" id="ML993589">
    <property type="protein sequence ID" value="KAF2168825.1"/>
    <property type="molecule type" value="Genomic_DNA"/>
</dbReference>
<sequence>MHPVIGLVVALLVRTAAGDQTPLGNEEFAIGFDLTPSYGTAAIVSSNGIGKPLAFVNGSGLYKKVMNQLSHSLFWPPRQYRTYPRPDPPNATAVAILAEMLDALRSEVEAEIGGSVPSAAVTVPHLSQLYDTTLQAACDAIHLQCIQLFQHEDFRESLTRHENALIAGHGLGLCQPYTVTNHNCSLTQRLPSERHYLIGYYADGVEAVLTSNVSSAYAVDSFAYADFSLGSSMRDKNPREEFYWEEVRRLISLPLVILHGDRSADQKFQQVLHETLQQLFAPGEQPEWIESDFFTAAIGAAELAKRKPYWGLGP</sequence>
<organism evidence="2 3">
    <name type="scientific">Zasmidium cellare ATCC 36951</name>
    <dbReference type="NCBI Taxonomy" id="1080233"/>
    <lineage>
        <taxon>Eukaryota</taxon>
        <taxon>Fungi</taxon>
        <taxon>Dikarya</taxon>
        <taxon>Ascomycota</taxon>
        <taxon>Pezizomycotina</taxon>
        <taxon>Dothideomycetes</taxon>
        <taxon>Dothideomycetidae</taxon>
        <taxon>Mycosphaerellales</taxon>
        <taxon>Mycosphaerellaceae</taxon>
        <taxon>Zasmidium</taxon>
    </lineage>
</organism>
<gene>
    <name evidence="2" type="ORF">M409DRAFT_52830</name>
</gene>
<keyword evidence="1" id="KW-0732">Signal</keyword>
<accession>A0A6A6CNZ5</accession>
<evidence type="ECO:0000256" key="1">
    <source>
        <dbReference type="SAM" id="SignalP"/>
    </source>
</evidence>
<keyword evidence="3" id="KW-1185">Reference proteome</keyword>
<evidence type="ECO:0000313" key="3">
    <source>
        <dbReference type="Proteomes" id="UP000799537"/>
    </source>
</evidence>
<reference evidence="2" key="1">
    <citation type="journal article" date="2020" name="Stud. Mycol.">
        <title>101 Dothideomycetes genomes: a test case for predicting lifestyles and emergence of pathogens.</title>
        <authorList>
            <person name="Haridas S."/>
            <person name="Albert R."/>
            <person name="Binder M."/>
            <person name="Bloem J."/>
            <person name="Labutti K."/>
            <person name="Salamov A."/>
            <person name="Andreopoulos B."/>
            <person name="Baker S."/>
            <person name="Barry K."/>
            <person name="Bills G."/>
            <person name="Bluhm B."/>
            <person name="Cannon C."/>
            <person name="Castanera R."/>
            <person name="Culley D."/>
            <person name="Daum C."/>
            <person name="Ezra D."/>
            <person name="Gonzalez J."/>
            <person name="Henrissat B."/>
            <person name="Kuo A."/>
            <person name="Liang C."/>
            <person name="Lipzen A."/>
            <person name="Lutzoni F."/>
            <person name="Magnuson J."/>
            <person name="Mondo S."/>
            <person name="Nolan M."/>
            <person name="Ohm R."/>
            <person name="Pangilinan J."/>
            <person name="Park H.-J."/>
            <person name="Ramirez L."/>
            <person name="Alfaro M."/>
            <person name="Sun H."/>
            <person name="Tritt A."/>
            <person name="Yoshinaga Y."/>
            <person name="Zwiers L.-H."/>
            <person name="Turgeon B."/>
            <person name="Goodwin S."/>
            <person name="Spatafora J."/>
            <person name="Crous P."/>
            <person name="Grigoriev I."/>
        </authorList>
    </citation>
    <scope>NUCLEOTIDE SEQUENCE</scope>
    <source>
        <strain evidence="2">ATCC 36951</strain>
    </source>
</reference>
<evidence type="ECO:0000313" key="2">
    <source>
        <dbReference type="EMBL" id="KAF2168825.1"/>
    </source>
</evidence>
<feature type="signal peptide" evidence="1">
    <location>
        <begin position="1"/>
        <end position="18"/>
    </location>
</feature>
<name>A0A6A6CNZ5_ZASCE</name>
<dbReference type="AlphaFoldDB" id="A0A6A6CNZ5"/>
<dbReference type="OrthoDB" id="3643156at2759"/>
<proteinExistence type="predicted"/>
<dbReference type="RefSeq" id="XP_033669714.1">
    <property type="nucleotide sequence ID" value="XM_033812187.1"/>
</dbReference>
<feature type="chain" id="PRO_5025666105" evidence="1">
    <location>
        <begin position="19"/>
        <end position="314"/>
    </location>
</feature>
<dbReference type="GeneID" id="54565459"/>